<dbReference type="EMBL" id="HE978324">
    <property type="protein sequence ID" value="CCK72603.1"/>
    <property type="molecule type" value="Genomic_DNA"/>
</dbReference>
<dbReference type="GO" id="GO:0048312">
    <property type="term" value="P:intracellular distribution of mitochondria"/>
    <property type="evidence" value="ECO:0007669"/>
    <property type="project" value="EnsemblFungi"/>
</dbReference>
<dbReference type="GO" id="GO:0031489">
    <property type="term" value="F:myosin V binding"/>
    <property type="evidence" value="ECO:0007669"/>
    <property type="project" value="EnsemblFungi"/>
</dbReference>
<dbReference type="STRING" id="1071383.J7RRV2"/>
<dbReference type="RefSeq" id="XP_022466848.1">
    <property type="nucleotide sequence ID" value="XM_022610565.1"/>
</dbReference>
<dbReference type="SMART" id="SM00174">
    <property type="entry name" value="RHO"/>
    <property type="match status" value="1"/>
</dbReference>
<evidence type="ECO:0008006" key="5">
    <source>
        <dbReference type="Google" id="ProtNLM"/>
    </source>
</evidence>
<reference evidence="3 4" key="1">
    <citation type="journal article" date="2011" name="Proc. Natl. Acad. Sci. U.S.A.">
        <title>Evolutionary erosion of yeast sex chromosomes by mating-type switching accidents.</title>
        <authorList>
            <person name="Gordon J.L."/>
            <person name="Armisen D."/>
            <person name="Proux-Wera E."/>
            <person name="Oheigeartaigh S.S."/>
            <person name="Byrne K.P."/>
            <person name="Wolfe K.H."/>
        </authorList>
    </citation>
    <scope>NUCLEOTIDE SEQUENCE [LARGE SCALE GENOMIC DNA]</scope>
    <source>
        <strain evidence="4">ATCC MYA-139 / BCRC 22969 / CBS 8797 / CCRC 22969 / KCTC 17520 / NBRC 10181 / NCYC 3082</strain>
    </source>
</reference>
<dbReference type="Pfam" id="PF00071">
    <property type="entry name" value="Ras"/>
    <property type="match status" value="1"/>
</dbReference>
<dbReference type="InterPro" id="IPR001806">
    <property type="entry name" value="Small_GTPase"/>
</dbReference>
<dbReference type="GeneID" id="34528370"/>
<feature type="region of interest" description="Disordered" evidence="2">
    <location>
        <begin position="1"/>
        <end position="38"/>
    </location>
</feature>
<dbReference type="GO" id="GO:0090167">
    <property type="term" value="P:Golgi distribution to daughter cells"/>
    <property type="evidence" value="ECO:0007669"/>
    <property type="project" value="EnsemblFungi"/>
</dbReference>
<dbReference type="OrthoDB" id="9989112at2759"/>
<keyword evidence="1" id="KW-0547">Nucleotide-binding</keyword>
<dbReference type="SMART" id="SM00173">
    <property type="entry name" value="RAS"/>
    <property type="match status" value="1"/>
</dbReference>
<dbReference type="Proteomes" id="UP000006310">
    <property type="component" value="Chromosome 11"/>
</dbReference>
<dbReference type="GO" id="GO:0003924">
    <property type="term" value="F:GTPase activity"/>
    <property type="evidence" value="ECO:0007669"/>
    <property type="project" value="InterPro"/>
</dbReference>
<dbReference type="GO" id="GO:0005935">
    <property type="term" value="C:cellular bud neck"/>
    <property type="evidence" value="ECO:0007669"/>
    <property type="project" value="EnsemblFungi"/>
</dbReference>
<dbReference type="PROSITE" id="PS51419">
    <property type="entry name" value="RAB"/>
    <property type="match status" value="1"/>
</dbReference>
<dbReference type="SMART" id="SM00175">
    <property type="entry name" value="RAB"/>
    <property type="match status" value="1"/>
</dbReference>
<organism evidence="3 4">
    <name type="scientific">Huiozyma naganishii (strain ATCC MYA-139 / BCRC 22969 / CBS 8797 / KCTC 17520 / NBRC 10181 / NCYC 3082 / Yp74L-3)</name>
    <name type="common">Yeast</name>
    <name type="synonym">Kazachstania naganishii</name>
    <dbReference type="NCBI Taxonomy" id="1071383"/>
    <lineage>
        <taxon>Eukaryota</taxon>
        <taxon>Fungi</taxon>
        <taxon>Dikarya</taxon>
        <taxon>Ascomycota</taxon>
        <taxon>Saccharomycotina</taxon>
        <taxon>Saccharomycetes</taxon>
        <taxon>Saccharomycetales</taxon>
        <taxon>Saccharomycetaceae</taxon>
        <taxon>Huiozyma</taxon>
    </lineage>
</organism>
<evidence type="ECO:0000256" key="1">
    <source>
        <dbReference type="ARBA" id="ARBA00022741"/>
    </source>
</evidence>
<dbReference type="FunFam" id="3.40.50.300:FF:001447">
    <property type="entry name" value="Ras-related protein Rab-1B"/>
    <property type="match status" value="1"/>
</dbReference>
<accession>J7RRV2</accession>
<dbReference type="AlphaFoldDB" id="J7RRV2"/>
<dbReference type="PRINTS" id="PR00449">
    <property type="entry name" value="RASTRNSFRMNG"/>
</dbReference>
<evidence type="ECO:0000256" key="2">
    <source>
        <dbReference type="SAM" id="MobiDB-lite"/>
    </source>
</evidence>
<dbReference type="HOGENOM" id="CLU_030444_0_0_1"/>
<gene>
    <name evidence="3" type="primary">KNAG0K02400</name>
    <name evidence="3" type="ordered locus">KNAG_0K02400</name>
</gene>
<dbReference type="GO" id="GO:0048309">
    <property type="term" value="P:endoplasmic reticulum inheritance"/>
    <property type="evidence" value="ECO:0007669"/>
    <property type="project" value="EnsemblFungi"/>
</dbReference>
<dbReference type="GO" id="GO:0005934">
    <property type="term" value="C:cellular bud tip"/>
    <property type="evidence" value="ECO:0007669"/>
    <property type="project" value="EnsemblFungi"/>
</dbReference>
<dbReference type="GO" id="GO:0005739">
    <property type="term" value="C:mitochondrion"/>
    <property type="evidence" value="ECO:0007669"/>
    <property type="project" value="EnsemblFungi"/>
</dbReference>
<dbReference type="PROSITE" id="PS00018">
    <property type="entry name" value="EF_HAND_1"/>
    <property type="match status" value="1"/>
</dbReference>
<name>J7RRV2_HUIN7</name>
<evidence type="ECO:0000313" key="3">
    <source>
        <dbReference type="EMBL" id="CCK72603.1"/>
    </source>
</evidence>
<dbReference type="InterPro" id="IPR018247">
    <property type="entry name" value="EF_Hand_1_Ca_BS"/>
</dbReference>
<dbReference type="CDD" id="cd00154">
    <property type="entry name" value="Rab"/>
    <property type="match status" value="1"/>
</dbReference>
<sequence length="339" mass="38586">MASNKRHSFNVWQSPMASPPQSPAAQFPRAPKRTRSRRVRDSALLMDSAGHTHLKLLLVGDANVGKTAMILRYCDLLPMKDPVDGAPQEAALDTRTTIGVDIKNRLIDIDHRFFNCLIWDTAGQERFRNAIIPSLYRNCHGVVLCYDTCRRSTLDSCLEYWIPEALKNLTSADLKRARFYLIGTKLDLDDDREVTAEDVADFVARSRMEYNVPIESHFAVTSRWSDSVERAFDAVITNLVENGCYDDDDGEEARKRRSRYSSSDLEMASDTVDSTVDDEQDYSKKEEEEADWRDYDHVFKLRIRGTKRNIKTSSVDITKPSPDESSASQQPYPGTYCCT</sequence>
<feature type="compositionally biased region" description="Basic and acidic residues" evidence="2">
    <location>
        <begin position="281"/>
        <end position="290"/>
    </location>
</feature>
<dbReference type="KEGG" id="kng:KNAG_0K02400"/>
<feature type="region of interest" description="Disordered" evidence="2">
    <location>
        <begin position="247"/>
        <end position="290"/>
    </location>
</feature>
<dbReference type="InterPro" id="IPR027417">
    <property type="entry name" value="P-loop_NTPase"/>
</dbReference>
<reference evidence="4" key="2">
    <citation type="submission" date="2012-08" db="EMBL/GenBank/DDBJ databases">
        <title>Genome sequence of Kazachstania naganishii.</title>
        <authorList>
            <person name="Gordon J.L."/>
            <person name="Armisen D."/>
            <person name="Proux-Wera E."/>
            <person name="OhEigeartaigh S.S."/>
            <person name="Byrne K.P."/>
            <person name="Wolfe K.H."/>
        </authorList>
    </citation>
    <scope>NUCLEOTIDE SEQUENCE [LARGE SCALE GENOMIC DNA]</scope>
    <source>
        <strain evidence="4">ATCC MYA-139 / BCRC 22969 / CBS 8797 / CCRC 22969 / KCTC 17520 / NBRC 10181 / NCYC 3082</strain>
    </source>
</reference>
<dbReference type="GO" id="GO:0000131">
    <property type="term" value="C:incipient cellular bud site"/>
    <property type="evidence" value="ECO:0007669"/>
    <property type="project" value="EnsemblFungi"/>
</dbReference>
<dbReference type="Gene3D" id="3.40.50.300">
    <property type="entry name" value="P-loop containing nucleotide triphosphate hydrolases"/>
    <property type="match status" value="1"/>
</dbReference>
<keyword evidence="4" id="KW-1185">Reference proteome</keyword>
<dbReference type="GO" id="GO:0005525">
    <property type="term" value="F:GTP binding"/>
    <property type="evidence" value="ECO:0007669"/>
    <property type="project" value="InterPro"/>
</dbReference>
<feature type="region of interest" description="Disordered" evidence="2">
    <location>
        <begin position="311"/>
        <end position="339"/>
    </location>
</feature>
<feature type="compositionally biased region" description="Polar residues" evidence="2">
    <location>
        <begin position="323"/>
        <end position="332"/>
    </location>
</feature>
<protein>
    <recommendedName>
        <fullName evidence="5">GTP-binding protein</fullName>
    </recommendedName>
</protein>
<dbReference type="PANTHER" id="PTHR47978">
    <property type="match status" value="1"/>
</dbReference>
<dbReference type="GO" id="GO:0000001">
    <property type="term" value="P:mitochondrion inheritance"/>
    <property type="evidence" value="ECO:0007669"/>
    <property type="project" value="EnsemblFungi"/>
</dbReference>
<dbReference type="GO" id="GO:0005783">
    <property type="term" value="C:endoplasmic reticulum"/>
    <property type="evidence" value="ECO:0007669"/>
    <property type="project" value="EnsemblFungi"/>
</dbReference>
<proteinExistence type="predicted"/>
<evidence type="ECO:0000313" key="4">
    <source>
        <dbReference type="Proteomes" id="UP000006310"/>
    </source>
</evidence>
<dbReference type="SUPFAM" id="SSF52540">
    <property type="entry name" value="P-loop containing nucleoside triphosphate hydrolases"/>
    <property type="match status" value="1"/>
</dbReference>
<dbReference type="OMA" id="WHQVVER"/>
<dbReference type="eggNOG" id="KOG0087">
    <property type="taxonomic scope" value="Eukaryota"/>
</dbReference>